<dbReference type="EMBL" id="FOAF01000004">
    <property type="protein sequence ID" value="SEL81034.1"/>
    <property type="molecule type" value="Genomic_DNA"/>
</dbReference>
<dbReference type="PROSITE" id="PS51352">
    <property type="entry name" value="THIOREDOXIN_2"/>
    <property type="match status" value="1"/>
</dbReference>
<dbReference type="InterPro" id="IPR013766">
    <property type="entry name" value="Thioredoxin_domain"/>
</dbReference>
<dbReference type="Gene3D" id="3.40.30.10">
    <property type="entry name" value="Glutaredoxin"/>
    <property type="match status" value="1"/>
</dbReference>
<feature type="domain" description="Thioredoxin" evidence="5">
    <location>
        <begin position="327"/>
        <end position="475"/>
    </location>
</feature>
<dbReference type="InterPro" id="IPR050553">
    <property type="entry name" value="Thioredoxin_ResA/DsbE_sf"/>
</dbReference>
<evidence type="ECO:0000313" key="6">
    <source>
        <dbReference type="EMBL" id="SEL81034.1"/>
    </source>
</evidence>
<dbReference type="InterPro" id="IPR036249">
    <property type="entry name" value="Thioredoxin-like_sf"/>
</dbReference>
<keyword evidence="3" id="KW-1015">Disulfide bond</keyword>
<dbReference type="STRING" id="407022.SAMN05661044_03415"/>
<dbReference type="PANTHER" id="PTHR42852:SF6">
    <property type="entry name" value="THIOL:DISULFIDE INTERCHANGE PROTEIN DSBE"/>
    <property type="match status" value="1"/>
</dbReference>
<keyword evidence="6" id="KW-0413">Isomerase</keyword>
<dbReference type="GO" id="GO:0016853">
    <property type="term" value="F:isomerase activity"/>
    <property type="evidence" value="ECO:0007669"/>
    <property type="project" value="UniProtKB-KW"/>
</dbReference>
<keyword evidence="2" id="KW-0201">Cytochrome c-type biogenesis</keyword>
<organism evidence="6 7">
    <name type="scientific">Olivibacter domesticus</name>
    <name type="common">Pseudosphingobacterium domesticum</name>
    <dbReference type="NCBI Taxonomy" id="407022"/>
    <lineage>
        <taxon>Bacteria</taxon>
        <taxon>Pseudomonadati</taxon>
        <taxon>Bacteroidota</taxon>
        <taxon>Sphingobacteriia</taxon>
        <taxon>Sphingobacteriales</taxon>
        <taxon>Sphingobacteriaceae</taxon>
        <taxon>Olivibacter</taxon>
    </lineage>
</organism>
<dbReference type="PANTHER" id="PTHR42852">
    <property type="entry name" value="THIOL:DISULFIDE INTERCHANGE PROTEIN DSBE"/>
    <property type="match status" value="1"/>
</dbReference>
<evidence type="ECO:0000313" key="7">
    <source>
        <dbReference type="Proteomes" id="UP000199421"/>
    </source>
</evidence>
<keyword evidence="7" id="KW-1185">Reference proteome</keyword>
<dbReference type="GO" id="GO:0030313">
    <property type="term" value="C:cell envelope"/>
    <property type="evidence" value="ECO:0007669"/>
    <property type="project" value="UniProtKB-SubCell"/>
</dbReference>
<evidence type="ECO:0000256" key="4">
    <source>
        <dbReference type="ARBA" id="ARBA00023284"/>
    </source>
</evidence>
<dbReference type="AlphaFoldDB" id="A0A1H7T9H3"/>
<accession>A0A1H7T9H3</accession>
<sequence length="489" mass="56339">MSSCHYSKQSAKEKNESRKTVITGKLINYHPKGIAVQQIDPYDLNLITLKPTEYQYIQEADSFYMTFELDRPTEMMMWFKNIYVSSGDSVHLVYDVKENTKYKRIDTLYASGKNSANYDFFWNSIKRARMEFPSIFGKKKNAYSNDIDHWKKDCEKAYLEIIQSLDQQYKHVNITTEALNYLKKKIFGMYLANLVTPIELGKIAPGGIPDDYFDGIDPQVLSDSLLLVAGGLGVEQFLFGLSQIKPAIPPYSPTHFKHTLELIKEHSKGFNRDFLFYTTVRRFTKNRNWQFAGEMEAAYNQMLSTVVDSVSKQHIIQLGFNPNEAIFRASKTLKAIQLRDKQGKQTTLGDMIDKNLHHVIYIDIWASWCKPCRAEMPYARNIRKTYQDKPVSFVYLSIDQDKESWKKASNEEQLQDMETNYVLENPGDFEILRKEFKFTGIPHYVLIGPKGNVAFVNAPRPSSDQLQIALDNLLKSTGHAPPPPPHKAL</sequence>
<dbReference type="SUPFAM" id="SSF52833">
    <property type="entry name" value="Thioredoxin-like"/>
    <property type="match status" value="1"/>
</dbReference>
<dbReference type="CDD" id="cd02966">
    <property type="entry name" value="TlpA_like_family"/>
    <property type="match status" value="1"/>
</dbReference>
<proteinExistence type="predicted"/>
<dbReference type="InterPro" id="IPR012336">
    <property type="entry name" value="Thioredoxin-like_fold"/>
</dbReference>
<evidence type="ECO:0000256" key="1">
    <source>
        <dbReference type="ARBA" id="ARBA00004196"/>
    </source>
</evidence>
<dbReference type="Proteomes" id="UP000199421">
    <property type="component" value="Unassembled WGS sequence"/>
</dbReference>
<evidence type="ECO:0000256" key="3">
    <source>
        <dbReference type="ARBA" id="ARBA00023157"/>
    </source>
</evidence>
<comment type="subcellular location">
    <subcellularLocation>
        <location evidence="1">Cell envelope</location>
    </subcellularLocation>
</comment>
<dbReference type="RefSeq" id="WP_162276611.1">
    <property type="nucleotide sequence ID" value="NZ_FOAF01000004.1"/>
</dbReference>
<reference evidence="7" key="1">
    <citation type="submission" date="2016-10" db="EMBL/GenBank/DDBJ databases">
        <authorList>
            <person name="Varghese N."/>
            <person name="Submissions S."/>
        </authorList>
    </citation>
    <scope>NUCLEOTIDE SEQUENCE [LARGE SCALE GENOMIC DNA]</scope>
    <source>
        <strain evidence="7">DSM 18733</strain>
    </source>
</reference>
<evidence type="ECO:0000256" key="2">
    <source>
        <dbReference type="ARBA" id="ARBA00022748"/>
    </source>
</evidence>
<name>A0A1H7T9H3_OLID1</name>
<protein>
    <submittedName>
        <fullName evidence="6">Thiol-disulfide isomerase or thioredoxin</fullName>
    </submittedName>
</protein>
<dbReference type="GO" id="GO:0017004">
    <property type="term" value="P:cytochrome complex assembly"/>
    <property type="evidence" value="ECO:0007669"/>
    <property type="project" value="UniProtKB-KW"/>
</dbReference>
<gene>
    <name evidence="6" type="ORF">SAMN05661044_03415</name>
</gene>
<keyword evidence="4" id="KW-0676">Redox-active center</keyword>
<dbReference type="Pfam" id="PF13905">
    <property type="entry name" value="Thioredoxin_8"/>
    <property type="match status" value="1"/>
</dbReference>
<evidence type="ECO:0000259" key="5">
    <source>
        <dbReference type="PROSITE" id="PS51352"/>
    </source>
</evidence>